<name>A0ABX8A6U5_9BRAD</name>
<protein>
    <submittedName>
        <fullName evidence="1">Alpha-D-ribose 1-methylphosphonate 5-triphosphate diphosphatase</fullName>
        <ecNumber evidence="1">3.6.1.63</ecNumber>
    </submittedName>
</protein>
<keyword evidence="1" id="KW-0378">Hydrolase</keyword>
<dbReference type="PANTHER" id="PTHR43135:SF3">
    <property type="entry name" value="ALPHA-D-RIBOSE 1-METHYLPHOSPHONATE 5-TRIPHOSPHATE DIPHOSPHATASE"/>
    <property type="match status" value="1"/>
</dbReference>
<dbReference type="PANTHER" id="PTHR43135">
    <property type="entry name" value="ALPHA-D-RIBOSE 1-METHYLPHOSPHONATE 5-TRIPHOSPHATE DIPHOSPHATASE"/>
    <property type="match status" value="1"/>
</dbReference>
<reference evidence="1 2" key="1">
    <citation type="submission" date="2019-02" db="EMBL/GenBank/DDBJ databases">
        <title>Emended description of the genus Rhodopseudomonas and description of Rhodopseudomonas albus sp. nov., a non-phototrophic, heavy-metal-tolerant bacterium isolated from garden soil.</title>
        <authorList>
            <person name="Bao Z."/>
            <person name="Cao W.W."/>
            <person name="Sato Y."/>
            <person name="Nishizawa T."/>
            <person name="Zhao J."/>
            <person name="Guo Y."/>
            <person name="Ohta H."/>
        </authorList>
    </citation>
    <scope>NUCLEOTIDE SEQUENCE [LARGE SCALE GENOMIC DNA]</scope>
    <source>
        <strain evidence="1 2">SK50-23</strain>
    </source>
</reference>
<evidence type="ECO:0000313" key="1">
    <source>
        <dbReference type="EMBL" id="QUS38741.1"/>
    </source>
</evidence>
<evidence type="ECO:0000313" key="2">
    <source>
        <dbReference type="Proteomes" id="UP000682843"/>
    </source>
</evidence>
<sequence length="394" mass="41824">MTELYIEGGRTLLGTEIGETSLTISGNVIAGIGDAAHGAFGLDASGLLVMPGIVDIHGDAFERQLMPRPGVDFPVDVALIDSDRQAITNGITTVFHGTTWSWEPGLRGADNARKLLAAIETLRPQLAADTRFHLRQETFNLDAEDEIIGWMKDGRIDLLAFNDHMDLAGISKPAKRARMVERTGLSSEAFDQLVDRVLSRADQVPASIARLAEAANAAGIPTLSHDDNSPAMRAGFRDLGVRIAEFPINEETAIAAAEAGDFIVFGAPNVVRGGSHTGWTKASDMIARGLCSVLASDYYYPAQLLAAFRLVHDGILALPQAWSLVSSAPARAAGLTDRGDIAPGRRADLLLIDDSIALRPRIVAVIANGKLAHLADGARLRPATALPHQAIAAA</sequence>
<gene>
    <name evidence="1" type="ORF">RPMA_07775</name>
</gene>
<proteinExistence type="predicted"/>
<dbReference type="EC" id="3.6.1.63" evidence="1"/>
<dbReference type="InterPro" id="IPR051781">
    <property type="entry name" value="Metallo-dep_Hydrolase"/>
</dbReference>
<dbReference type="GO" id="GO:0016787">
    <property type="term" value="F:hydrolase activity"/>
    <property type="evidence" value="ECO:0007669"/>
    <property type="project" value="UniProtKB-KW"/>
</dbReference>
<dbReference type="PIRSF" id="PIRSF038971">
    <property type="entry name" value="PhnM"/>
    <property type="match status" value="1"/>
</dbReference>
<dbReference type="Gene3D" id="3.20.20.140">
    <property type="entry name" value="Metal-dependent hydrolases"/>
    <property type="match status" value="2"/>
</dbReference>
<dbReference type="NCBIfam" id="NF011987">
    <property type="entry name" value="PRK15446.2-3"/>
    <property type="match status" value="1"/>
</dbReference>
<dbReference type="InterPro" id="IPR011059">
    <property type="entry name" value="Metal-dep_hydrolase_composite"/>
</dbReference>
<keyword evidence="2" id="KW-1185">Reference proteome</keyword>
<dbReference type="Proteomes" id="UP000682843">
    <property type="component" value="Chromosome"/>
</dbReference>
<dbReference type="NCBIfam" id="NF011985">
    <property type="entry name" value="PRK15446.2-1"/>
    <property type="match status" value="1"/>
</dbReference>
<dbReference type="Gene3D" id="2.30.40.10">
    <property type="entry name" value="Urease, subunit C, domain 1"/>
    <property type="match status" value="1"/>
</dbReference>
<dbReference type="RefSeq" id="WP_211912280.1">
    <property type="nucleotide sequence ID" value="NZ_CP036498.1"/>
</dbReference>
<dbReference type="InterPro" id="IPR012696">
    <property type="entry name" value="PhnM"/>
</dbReference>
<accession>A0ABX8A6U5</accession>
<dbReference type="SUPFAM" id="SSF51556">
    <property type="entry name" value="Metallo-dependent hydrolases"/>
    <property type="match status" value="1"/>
</dbReference>
<organism evidence="1 2">
    <name type="scientific">Tardiphaga alba</name>
    <dbReference type="NCBI Taxonomy" id="340268"/>
    <lineage>
        <taxon>Bacteria</taxon>
        <taxon>Pseudomonadati</taxon>
        <taxon>Pseudomonadota</taxon>
        <taxon>Alphaproteobacteria</taxon>
        <taxon>Hyphomicrobiales</taxon>
        <taxon>Nitrobacteraceae</taxon>
        <taxon>Tardiphaga</taxon>
    </lineage>
</organism>
<dbReference type="EMBL" id="CP036498">
    <property type="protein sequence ID" value="QUS38741.1"/>
    <property type="molecule type" value="Genomic_DNA"/>
</dbReference>
<dbReference type="InterPro" id="IPR032466">
    <property type="entry name" value="Metal_Hydrolase"/>
</dbReference>
<dbReference type="NCBIfam" id="NF011990">
    <property type="entry name" value="PRK15446.2-6"/>
    <property type="match status" value="1"/>
</dbReference>
<dbReference type="SUPFAM" id="SSF51338">
    <property type="entry name" value="Composite domain of metallo-dependent hydrolases"/>
    <property type="match status" value="1"/>
</dbReference>